<dbReference type="Pfam" id="PF12770">
    <property type="entry name" value="CHAT"/>
    <property type="match status" value="1"/>
</dbReference>
<feature type="non-terminal residue" evidence="2">
    <location>
        <position position="1"/>
    </location>
</feature>
<reference evidence="2" key="1">
    <citation type="submission" date="2020-01" db="EMBL/GenBank/DDBJ databases">
        <authorList>
            <person name="Meier V. D."/>
            <person name="Meier V D."/>
        </authorList>
    </citation>
    <scope>NUCLEOTIDE SEQUENCE</scope>
    <source>
        <strain evidence="2">HLG_WM_MAG_05</strain>
    </source>
</reference>
<protein>
    <submittedName>
        <fullName evidence="2">Argininosuccinate lyase</fullName>
    </submittedName>
</protein>
<organism evidence="2">
    <name type="scientific">uncultured Sulfurovum sp</name>
    <dbReference type="NCBI Taxonomy" id="269237"/>
    <lineage>
        <taxon>Bacteria</taxon>
        <taxon>Pseudomonadati</taxon>
        <taxon>Campylobacterota</taxon>
        <taxon>Epsilonproteobacteria</taxon>
        <taxon>Campylobacterales</taxon>
        <taxon>Sulfurovaceae</taxon>
        <taxon>Sulfurovum</taxon>
        <taxon>environmental samples</taxon>
    </lineage>
</organism>
<dbReference type="GO" id="GO:0016829">
    <property type="term" value="F:lyase activity"/>
    <property type="evidence" value="ECO:0007669"/>
    <property type="project" value="UniProtKB-KW"/>
</dbReference>
<evidence type="ECO:0000313" key="2">
    <source>
        <dbReference type="EMBL" id="CAA6803756.1"/>
    </source>
</evidence>
<proteinExistence type="predicted"/>
<name>A0A6S6SC12_9BACT</name>
<accession>A0A6S6SC12</accession>
<dbReference type="EMBL" id="CACVAU010000011">
    <property type="protein sequence ID" value="CAA6803756.1"/>
    <property type="molecule type" value="Genomic_DNA"/>
</dbReference>
<evidence type="ECO:0000259" key="1">
    <source>
        <dbReference type="Pfam" id="PF12770"/>
    </source>
</evidence>
<dbReference type="InterPro" id="IPR024983">
    <property type="entry name" value="CHAT_dom"/>
</dbReference>
<feature type="domain" description="CHAT" evidence="1">
    <location>
        <begin position="14"/>
        <end position="142"/>
    </location>
</feature>
<dbReference type="AlphaFoldDB" id="A0A6S6SC12"/>
<gene>
    <name evidence="2" type="ORF">HELGO_WM11337</name>
</gene>
<keyword evidence="2" id="KW-0456">Lyase</keyword>
<sequence length="147" mass="16529">SGYNEELKEGSFQNRGLMSALEFSTLNLYNTELVLFSSCESGIGDRHSAEGVSGLNKGAKLAGAKRVISTLWSVDSKGSLELTNRFYKYLKEDKLGYAHALKTAKLFMINQEPAYQLPNKDITTKEYEMTKIRHPFYWAGFVENGIN</sequence>